<name>A0A328ABK8_9CAUL</name>
<accession>A0A328ABK8</accession>
<organism evidence="1 2">
    <name type="scientific">Phenylobacterium soli</name>
    <dbReference type="NCBI Taxonomy" id="2170551"/>
    <lineage>
        <taxon>Bacteria</taxon>
        <taxon>Pseudomonadati</taxon>
        <taxon>Pseudomonadota</taxon>
        <taxon>Alphaproteobacteria</taxon>
        <taxon>Caulobacterales</taxon>
        <taxon>Caulobacteraceae</taxon>
        <taxon>Phenylobacterium</taxon>
    </lineage>
</organism>
<dbReference type="AlphaFoldDB" id="A0A328ABK8"/>
<dbReference type="Proteomes" id="UP000249254">
    <property type="component" value="Unassembled WGS sequence"/>
</dbReference>
<protein>
    <submittedName>
        <fullName evidence="1">Uncharacterized protein</fullName>
    </submittedName>
</protein>
<dbReference type="EMBL" id="QFYQ01000002">
    <property type="protein sequence ID" value="RAK51847.1"/>
    <property type="molecule type" value="Genomic_DNA"/>
</dbReference>
<gene>
    <name evidence="1" type="ORF">DJ017_18705</name>
</gene>
<dbReference type="RefSeq" id="WP_111530409.1">
    <property type="nucleotide sequence ID" value="NZ_JBHRSG010000003.1"/>
</dbReference>
<dbReference type="OrthoDB" id="7997911at2"/>
<sequence length="70" mass="7879">MLSDSKTSTVRALDRINLRLPVETFEAIDESRALRPGSVSRNTWITEAIEEKLARDRASGAHQEGQRRNA</sequence>
<comment type="caution">
    <text evidence="1">The sequence shown here is derived from an EMBL/GenBank/DDBJ whole genome shotgun (WGS) entry which is preliminary data.</text>
</comment>
<evidence type="ECO:0000313" key="2">
    <source>
        <dbReference type="Proteomes" id="UP000249254"/>
    </source>
</evidence>
<proteinExistence type="predicted"/>
<reference evidence="2" key="1">
    <citation type="submission" date="2018-05" db="EMBL/GenBank/DDBJ databases">
        <authorList>
            <person name="Li X."/>
        </authorList>
    </citation>
    <scope>NUCLEOTIDE SEQUENCE [LARGE SCALE GENOMIC DNA]</scope>
    <source>
        <strain evidence="2">LX32</strain>
    </source>
</reference>
<keyword evidence="2" id="KW-1185">Reference proteome</keyword>
<evidence type="ECO:0000313" key="1">
    <source>
        <dbReference type="EMBL" id="RAK51847.1"/>
    </source>
</evidence>